<feature type="compositionally biased region" description="Polar residues" evidence="1">
    <location>
        <begin position="57"/>
        <end position="73"/>
    </location>
</feature>
<dbReference type="PROSITE" id="PS51257">
    <property type="entry name" value="PROKAR_LIPOPROTEIN"/>
    <property type="match status" value="1"/>
</dbReference>
<sequence length="123" mass="13595">MMLGRVPPCPPGSLIHFHFLVACFSLFCRHSFKMQSEFFHGSYKSTLEADEFSRQDAPTSCSIRSPQPGQLQTMEGDPAKAPALPPRCLHRVPALALCSRARAVKCTCVSCKKNIPRNIGEMS</sequence>
<dbReference type="Proteomes" id="UP000558488">
    <property type="component" value="Unassembled WGS sequence"/>
</dbReference>
<dbReference type="EMBL" id="JACAGB010000007">
    <property type="protein sequence ID" value="KAF6353467.1"/>
    <property type="molecule type" value="Genomic_DNA"/>
</dbReference>
<keyword evidence="3" id="KW-1185">Reference proteome</keyword>
<accession>A0A7J7XUU3</accession>
<dbReference type="AlphaFoldDB" id="A0A7J7XUU3"/>
<gene>
    <name evidence="2" type="ORF">mPipKuh1_010433</name>
</gene>
<reference evidence="2 3" key="1">
    <citation type="journal article" date="2020" name="Nature">
        <title>Six reference-quality genomes reveal evolution of bat adaptations.</title>
        <authorList>
            <person name="Jebb D."/>
            <person name="Huang Z."/>
            <person name="Pippel M."/>
            <person name="Hughes G.M."/>
            <person name="Lavrichenko K."/>
            <person name="Devanna P."/>
            <person name="Winkler S."/>
            <person name="Jermiin L.S."/>
            <person name="Skirmuntt E.C."/>
            <person name="Katzourakis A."/>
            <person name="Burkitt-Gray L."/>
            <person name="Ray D.A."/>
            <person name="Sullivan K.A.M."/>
            <person name="Roscito J.G."/>
            <person name="Kirilenko B.M."/>
            <person name="Davalos L.M."/>
            <person name="Corthals A.P."/>
            <person name="Power M.L."/>
            <person name="Jones G."/>
            <person name="Ransome R.D."/>
            <person name="Dechmann D.K.N."/>
            <person name="Locatelli A.G."/>
            <person name="Puechmaille S.J."/>
            <person name="Fedrigo O."/>
            <person name="Jarvis E.D."/>
            <person name="Hiller M."/>
            <person name="Vernes S.C."/>
            <person name="Myers E.W."/>
            <person name="Teeling E.C."/>
        </authorList>
    </citation>
    <scope>NUCLEOTIDE SEQUENCE [LARGE SCALE GENOMIC DNA]</scope>
    <source>
        <strain evidence="2">MPipKuh1</strain>
        <tissue evidence="2">Flight muscle</tissue>
    </source>
</reference>
<name>A0A7J7XUU3_PIPKU</name>
<evidence type="ECO:0000313" key="2">
    <source>
        <dbReference type="EMBL" id="KAF6353467.1"/>
    </source>
</evidence>
<evidence type="ECO:0000256" key="1">
    <source>
        <dbReference type="SAM" id="MobiDB-lite"/>
    </source>
</evidence>
<feature type="region of interest" description="Disordered" evidence="1">
    <location>
        <begin position="57"/>
        <end position="78"/>
    </location>
</feature>
<comment type="caution">
    <text evidence="2">The sequence shown here is derived from an EMBL/GenBank/DDBJ whole genome shotgun (WGS) entry which is preliminary data.</text>
</comment>
<protein>
    <submittedName>
        <fullName evidence="2">Uncharacterized protein</fullName>
    </submittedName>
</protein>
<organism evidence="2 3">
    <name type="scientific">Pipistrellus kuhlii</name>
    <name type="common">Kuhl's pipistrelle</name>
    <dbReference type="NCBI Taxonomy" id="59472"/>
    <lineage>
        <taxon>Eukaryota</taxon>
        <taxon>Metazoa</taxon>
        <taxon>Chordata</taxon>
        <taxon>Craniata</taxon>
        <taxon>Vertebrata</taxon>
        <taxon>Euteleostomi</taxon>
        <taxon>Mammalia</taxon>
        <taxon>Eutheria</taxon>
        <taxon>Laurasiatheria</taxon>
        <taxon>Chiroptera</taxon>
        <taxon>Yangochiroptera</taxon>
        <taxon>Vespertilionidae</taxon>
        <taxon>Pipistrellus</taxon>
    </lineage>
</organism>
<proteinExistence type="predicted"/>
<evidence type="ECO:0000313" key="3">
    <source>
        <dbReference type="Proteomes" id="UP000558488"/>
    </source>
</evidence>